<feature type="compositionally biased region" description="Acidic residues" evidence="1">
    <location>
        <begin position="74"/>
        <end position="83"/>
    </location>
</feature>
<accession>A0A2D4HHF6</accession>
<dbReference type="AlphaFoldDB" id="A0A2D4HHF6"/>
<organism evidence="2">
    <name type="scientific">Micrurus lemniscatus lemniscatus</name>
    <dbReference type="NCBI Taxonomy" id="129467"/>
    <lineage>
        <taxon>Eukaryota</taxon>
        <taxon>Metazoa</taxon>
        <taxon>Chordata</taxon>
        <taxon>Craniata</taxon>
        <taxon>Vertebrata</taxon>
        <taxon>Euteleostomi</taxon>
        <taxon>Lepidosauria</taxon>
        <taxon>Squamata</taxon>
        <taxon>Bifurcata</taxon>
        <taxon>Unidentata</taxon>
        <taxon>Episquamata</taxon>
        <taxon>Toxicofera</taxon>
        <taxon>Serpentes</taxon>
        <taxon>Colubroidea</taxon>
        <taxon>Elapidae</taxon>
        <taxon>Elapinae</taxon>
        <taxon>Micrurus</taxon>
    </lineage>
</organism>
<name>A0A2D4HHF6_MICLE</name>
<protein>
    <submittedName>
        <fullName evidence="2">Uncharacterized protein</fullName>
    </submittedName>
</protein>
<evidence type="ECO:0000313" key="2">
    <source>
        <dbReference type="EMBL" id="LAA71420.1"/>
    </source>
</evidence>
<proteinExistence type="predicted"/>
<reference evidence="2" key="2">
    <citation type="submission" date="2017-11" db="EMBL/GenBank/DDBJ databases">
        <title>Coralsnake Venomics: Analyses of Venom Gland Transcriptomes and Proteomes of Six Brazilian Taxa.</title>
        <authorList>
            <person name="Aird S.D."/>
            <person name="Jorge da Silva N."/>
            <person name="Qiu L."/>
            <person name="Villar-Briones A."/>
            <person name="Aparecida-Saddi V."/>
            <person name="Campos-Telles M.P."/>
            <person name="Grau M."/>
            <person name="Mikheyev A.S."/>
        </authorList>
    </citation>
    <scope>NUCLEOTIDE SEQUENCE</scope>
    <source>
        <tissue evidence="2">Venom_gland</tissue>
    </source>
</reference>
<dbReference type="EMBL" id="IACK01023631">
    <property type="protein sequence ID" value="LAA71420.1"/>
    <property type="molecule type" value="Transcribed_RNA"/>
</dbReference>
<sequence>MIPICYQRYKDGFQRQSNRAMWLALSSPANLHWYCQGPPLPTAKLFLRRLKLNILSSSIPPLPFSSEHDHSESSVEEGEIEQDLSEDSLVQILTFQGQECYSA</sequence>
<feature type="region of interest" description="Disordered" evidence="1">
    <location>
        <begin position="58"/>
        <end position="83"/>
    </location>
</feature>
<reference evidence="2" key="1">
    <citation type="submission" date="2017-07" db="EMBL/GenBank/DDBJ databases">
        <authorList>
            <person name="Mikheyev A."/>
            <person name="Grau M."/>
        </authorList>
    </citation>
    <scope>NUCLEOTIDE SEQUENCE</scope>
    <source>
        <tissue evidence="2">Venom_gland</tissue>
    </source>
</reference>
<evidence type="ECO:0000256" key="1">
    <source>
        <dbReference type="SAM" id="MobiDB-lite"/>
    </source>
</evidence>